<name>A0A929MPZ8_ABIDE</name>
<evidence type="ECO:0000313" key="2">
    <source>
        <dbReference type="Proteomes" id="UP000757900"/>
    </source>
</evidence>
<dbReference type="RefSeq" id="WP_023392593.1">
    <property type="nucleotide sequence ID" value="NZ_CAJPUI010000011.1"/>
</dbReference>
<dbReference type="Proteomes" id="UP000757900">
    <property type="component" value="Unassembled WGS sequence"/>
</dbReference>
<dbReference type="InterPro" id="IPR009296">
    <property type="entry name" value="DUF951"/>
</dbReference>
<dbReference type="EMBL" id="JABZFV010000003">
    <property type="protein sequence ID" value="MBF0934165.1"/>
    <property type="molecule type" value="Genomic_DNA"/>
</dbReference>
<dbReference type="GeneID" id="84817016"/>
<dbReference type="PANTHER" id="PTHR38455:SF1">
    <property type="entry name" value="DUF951 DOMAIN-CONTAINING PROTEIN"/>
    <property type="match status" value="1"/>
</dbReference>
<comment type="caution">
    <text evidence="1">The sequence shown here is derived from an EMBL/GenBank/DDBJ whole genome shotgun (WGS) entry which is preliminary data.</text>
</comment>
<dbReference type="Pfam" id="PF06107">
    <property type="entry name" value="DUF951"/>
    <property type="match status" value="1"/>
</dbReference>
<organism evidence="1 2">
    <name type="scientific">Abiotrophia defectiva</name>
    <name type="common">Streptococcus defectivus</name>
    <dbReference type="NCBI Taxonomy" id="46125"/>
    <lineage>
        <taxon>Bacteria</taxon>
        <taxon>Bacillati</taxon>
        <taxon>Bacillota</taxon>
        <taxon>Bacilli</taxon>
        <taxon>Lactobacillales</taxon>
        <taxon>Aerococcaceae</taxon>
        <taxon>Abiotrophia</taxon>
    </lineage>
</organism>
<dbReference type="AlphaFoldDB" id="A0A929MPZ8"/>
<reference evidence="1" key="1">
    <citation type="submission" date="2020-04" db="EMBL/GenBank/DDBJ databases">
        <title>Deep metagenomics examines the oral microbiome during advanced dental caries in children, revealing novel taxa and co-occurrences with host molecules.</title>
        <authorList>
            <person name="Baker J.L."/>
            <person name="Morton J.T."/>
            <person name="Dinis M."/>
            <person name="Alvarez R."/>
            <person name="Tran N.C."/>
            <person name="Knight R."/>
            <person name="Edlund A."/>
        </authorList>
    </citation>
    <scope>NUCLEOTIDE SEQUENCE</scope>
    <source>
        <strain evidence="1">JCVI_23_bin.16</strain>
    </source>
</reference>
<dbReference type="PIRSF" id="PIRSF037263">
    <property type="entry name" value="DUF951_bac"/>
    <property type="match status" value="1"/>
</dbReference>
<evidence type="ECO:0000313" key="1">
    <source>
        <dbReference type="EMBL" id="MBF0934165.1"/>
    </source>
</evidence>
<protein>
    <submittedName>
        <fullName evidence="1">DUF951 domain-containing protein</fullName>
    </submittedName>
</protein>
<dbReference type="PANTHER" id="PTHR38455">
    <property type="entry name" value="HYPOTHETICAL CYTOSOLIC PROTEIN"/>
    <property type="match status" value="1"/>
</dbReference>
<proteinExistence type="predicted"/>
<gene>
    <name evidence="1" type="ORF">HXK00_00805</name>
</gene>
<accession>A0A929MPZ8</accession>
<sequence length="66" mass="8021">MQKDYDLHDIIEMKKPHACQTNRWQIIRMGMDIRIKCCHCGHIVTLTRRDFEKRLKKIKEKAPEKI</sequence>